<proteinExistence type="predicted"/>
<dbReference type="GO" id="GO:0016485">
    <property type="term" value="P:protein processing"/>
    <property type="evidence" value="ECO:0007669"/>
    <property type="project" value="UniProtKB-ARBA"/>
</dbReference>
<dbReference type="Gene3D" id="2.40.10.10">
    <property type="entry name" value="Trypsin-like serine proteases"/>
    <property type="match status" value="1"/>
</dbReference>
<keyword evidence="3" id="KW-1015">Disulfide bond</keyword>
<evidence type="ECO:0000313" key="8">
    <source>
        <dbReference type="EMBL" id="GFQ68268.1"/>
    </source>
</evidence>
<keyword evidence="6" id="KW-0732">Signal</keyword>
<dbReference type="PANTHER" id="PTHR24253">
    <property type="entry name" value="TRANSMEMBRANE PROTEASE SERINE"/>
    <property type="match status" value="1"/>
</dbReference>
<dbReference type="SUPFAM" id="SSF50494">
    <property type="entry name" value="Trypsin-like serine proteases"/>
    <property type="match status" value="1"/>
</dbReference>
<dbReference type="InterPro" id="IPR009003">
    <property type="entry name" value="Peptidase_S1_PA"/>
</dbReference>
<dbReference type="OrthoDB" id="6409458at2759"/>
<gene>
    <name evidence="8" type="ORF">TNCT_587491</name>
</gene>
<organism evidence="8 9">
    <name type="scientific">Trichonephila clavata</name>
    <name type="common">Joro spider</name>
    <name type="synonym">Nephila clavata</name>
    <dbReference type="NCBI Taxonomy" id="2740835"/>
    <lineage>
        <taxon>Eukaryota</taxon>
        <taxon>Metazoa</taxon>
        <taxon>Ecdysozoa</taxon>
        <taxon>Arthropoda</taxon>
        <taxon>Chelicerata</taxon>
        <taxon>Arachnida</taxon>
        <taxon>Araneae</taxon>
        <taxon>Araneomorphae</taxon>
        <taxon>Entelegynae</taxon>
        <taxon>Araneoidea</taxon>
        <taxon>Nephilidae</taxon>
        <taxon>Trichonephila</taxon>
    </lineage>
</organism>
<evidence type="ECO:0000256" key="2">
    <source>
        <dbReference type="ARBA" id="ARBA00022525"/>
    </source>
</evidence>
<keyword evidence="2" id="KW-0964">Secreted</keyword>
<keyword evidence="4" id="KW-0645">Protease</keyword>
<evidence type="ECO:0000256" key="6">
    <source>
        <dbReference type="SAM" id="SignalP"/>
    </source>
</evidence>
<dbReference type="AlphaFoldDB" id="A0A8X6KD45"/>
<dbReference type="GO" id="GO:0004252">
    <property type="term" value="F:serine-type endopeptidase activity"/>
    <property type="evidence" value="ECO:0007669"/>
    <property type="project" value="InterPro"/>
</dbReference>
<sequence>MFLCVLKLLLLFAIGANTVRAQCSVNEYCTSSCSSILNRFNTGNRPRICNWAGPIPQVCCPRNTANQASPVRTPAVENVLAECSVNEYCTSSCSSILNRFNTGNRPKICNWAGPIPQVCCPRNTANQASPVRTPVVENVLAECSVNEYCTSSCSSILNRFNTGNRPRICNWAGPIPQVCCPRNTANQASPVRTPVVENVLAECPVNEYCSSSCSSILNRFNTGNRPKICNWAGPIPQVCCPRNTGNQVSPVRTPVAERRSNQISSISPDECGVRIQDSKAYADFYNQKVLTPDGKWENMSSILAVGGTNATGKWPWMVAIFDEDKEKQLCGGTVINNRHIITASHCFDDKSLNPDLYTVQVGEINILGYNSIYKVQEIKLHENYRPGLYYNDIAIIKLAEPLRYDATPICLPIEDIVSSGDNVTVLGWGDLAYRGRSTTTLQEVPGIPIVGNRECNIKFRRLPSAPFPRGVTQDFICAGLEEGGKDACQGDSGGPLLREFSEQKFALVGIVSFGVKCAEPGFPGVYTKVSAHIPWIARNIRAPSRVAPARQRGNNLNNRRPNTGRIVFRHE</sequence>
<evidence type="ECO:0000256" key="4">
    <source>
        <dbReference type="RuleBase" id="RU363034"/>
    </source>
</evidence>
<dbReference type="EMBL" id="BMAO01000643">
    <property type="protein sequence ID" value="GFQ68268.1"/>
    <property type="molecule type" value="Genomic_DNA"/>
</dbReference>
<evidence type="ECO:0000259" key="7">
    <source>
        <dbReference type="PROSITE" id="PS50240"/>
    </source>
</evidence>
<dbReference type="PROSITE" id="PS50240">
    <property type="entry name" value="TRYPSIN_DOM"/>
    <property type="match status" value="1"/>
</dbReference>
<protein>
    <submittedName>
        <fullName evidence="8">Clotting factor B</fullName>
    </submittedName>
</protein>
<dbReference type="InterPro" id="IPR018114">
    <property type="entry name" value="TRYPSIN_HIS"/>
</dbReference>
<dbReference type="InterPro" id="IPR001314">
    <property type="entry name" value="Peptidase_S1A"/>
</dbReference>
<keyword evidence="4" id="KW-0720">Serine protease</keyword>
<name>A0A8X6KD45_TRICU</name>
<keyword evidence="9" id="KW-1185">Reference proteome</keyword>
<evidence type="ECO:0000256" key="5">
    <source>
        <dbReference type="SAM" id="MobiDB-lite"/>
    </source>
</evidence>
<evidence type="ECO:0000256" key="3">
    <source>
        <dbReference type="ARBA" id="ARBA00023157"/>
    </source>
</evidence>
<dbReference type="SMART" id="SM00020">
    <property type="entry name" value="Tryp_SPc"/>
    <property type="match status" value="1"/>
</dbReference>
<feature type="domain" description="Peptidase S1" evidence="7">
    <location>
        <begin position="304"/>
        <end position="541"/>
    </location>
</feature>
<dbReference type="PANTHER" id="PTHR24253:SF103">
    <property type="entry name" value="TRANSMEMBRANE PROTEASE SERINE 7"/>
    <property type="match status" value="1"/>
</dbReference>
<feature type="region of interest" description="Disordered" evidence="5">
    <location>
        <begin position="546"/>
        <end position="571"/>
    </location>
</feature>
<feature type="compositionally biased region" description="Polar residues" evidence="5">
    <location>
        <begin position="552"/>
        <end position="561"/>
    </location>
</feature>
<dbReference type="Proteomes" id="UP000887116">
    <property type="component" value="Unassembled WGS sequence"/>
</dbReference>
<feature type="chain" id="PRO_5036469249" evidence="6">
    <location>
        <begin position="22"/>
        <end position="571"/>
    </location>
</feature>
<keyword evidence="4" id="KW-0378">Hydrolase</keyword>
<dbReference type="InterPro" id="IPR033116">
    <property type="entry name" value="TRYPSIN_SER"/>
</dbReference>
<dbReference type="InterPro" id="IPR001254">
    <property type="entry name" value="Trypsin_dom"/>
</dbReference>
<reference evidence="8" key="1">
    <citation type="submission" date="2020-07" db="EMBL/GenBank/DDBJ databases">
        <title>Multicomponent nature underlies the extraordinary mechanical properties of spider dragline silk.</title>
        <authorList>
            <person name="Kono N."/>
            <person name="Nakamura H."/>
            <person name="Mori M."/>
            <person name="Yoshida Y."/>
            <person name="Ohtoshi R."/>
            <person name="Malay A.D."/>
            <person name="Moran D.A.P."/>
            <person name="Tomita M."/>
            <person name="Numata K."/>
            <person name="Arakawa K."/>
        </authorList>
    </citation>
    <scope>NUCLEOTIDE SEQUENCE</scope>
</reference>
<dbReference type="CDD" id="cd00190">
    <property type="entry name" value="Tryp_SPc"/>
    <property type="match status" value="1"/>
</dbReference>
<dbReference type="PROSITE" id="PS00135">
    <property type="entry name" value="TRYPSIN_SER"/>
    <property type="match status" value="1"/>
</dbReference>
<dbReference type="FunFam" id="2.40.10.10:FF:000047">
    <property type="entry name" value="Trypsin eta"/>
    <property type="match status" value="1"/>
</dbReference>
<dbReference type="PROSITE" id="PS00134">
    <property type="entry name" value="TRYPSIN_HIS"/>
    <property type="match status" value="1"/>
</dbReference>
<dbReference type="InterPro" id="IPR043504">
    <property type="entry name" value="Peptidase_S1_PA_chymotrypsin"/>
</dbReference>
<dbReference type="GO" id="GO:0005576">
    <property type="term" value="C:extracellular region"/>
    <property type="evidence" value="ECO:0007669"/>
    <property type="project" value="UniProtKB-SubCell"/>
</dbReference>
<evidence type="ECO:0000313" key="9">
    <source>
        <dbReference type="Proteomes" id="UP000887116"/>
    </source>
</evidence>
<comment type="subcellular location">
    <subcellularLocation>
        <location evidence="1">Secreted</location>
    </subcellularLocation>
</comment>
<dbReference type="PRINTS" id="PR00722">
    <property type="entry name" value="CHYMOTRYPSIN"/>
</dbReference>
<dbReference type="Pfam" id="PF00089">
    <property type="entry name" value="Trypsin"/>
    <property type="match status" value="1"/>
</dbReference>
<feature type="signal peptide" evidence="6">
    <location>
        <begin position="1"/>
        <end position="21"/>
    </location>
</feature>
<accession>A0A8X6KD45</accession>
<evidence type="ECO:0000256" key="1">
    <source>
        <dbReference type="ARBA" id="ARBA00004613"/>
    </source>
</evidence>
<comment type="caution">
    <text evidence="8">The sequence shown here is derived from an EMBL/GenBank/DDBJ whole genome shotgun (WGS) entry which is preliminary data.</text>
</comment>